<organism evidence="1">
    <name type="scientific">Cacopsylla melanoneura</name>
    <dbReference type="NCBI Taxonomy" id="428564"/>
    <lineage>
        <taxon>Eukaryota</taxon>
        <taxon>Metazoa</taxon>
        <taxon>Ecdysozoa</taxon>
        <taxon>Arthropoda</taxon>
        <taxon>Hexapoda</taxon>
        <taxon>Insecta</taxon>
        <taxon>Pterygota</taxon>
        <taxon>Neoptera</taxon>
        <taxon>Paraneoptera</taxon>
        <taxon>Hemiptera</taxon>
        <taxon>Sternorrhyncha</taxon>
        <taxon>Psylloidea</taxon>
        <taxon>Psyllidae</taxon>
        <taxon>Psyllinae</taxon>
        <taxon>Cacopsylla</taxon>
    </lineage>
</organism>
<evidence type="ECO:0000313" key="1">
    <source>
        <dbReference type="EMBL" id="CAG6617894.1"/>
    </source>
</evidence>
<accession>A0A8D8LWF0</accession>
<proteinExistence type="predicted"/>
<dbReference type="AlphaFoldDB" id="A0A8D8LWF0"/>
<dbReference type="EMBL" id="HBUF01040226">
    <property type="protein sequence ID" value="CAG6617894.1"/>
    <property type="molecule type" value="Transcribed_RNA"/>
</dbReference>
<evidence type="ECO:0008006" key="2">
    <source>
        <dbReference type="Google" id="ProtNLM"/>
    </source>
</evidence>
<reference evidence="1" key="1">
    <citation type="submission" date="2021-05" db="EMBL/GenBank/DDBJ databases">
        <authorList>
            <person name="Alioto T."/>
            <person name="Alioto T."/>
            <person name="Gomez Garrido J."/>
        </authorList>
    </citation>
    <scope>NUCLEOTIDE SEQUENCE</scope>
</reference>
<protein>
    <recommendedName>
        <fullName evidence="2">Endonuclease-reverse transcriptase</fullName>
    </recommendedName>
</protein>
<name>A0A8D8LWF0_9HEMI</name>
<sequence length="134" mass="16013">MLANLGQLINIGIAKRITGFENWCYRRILRIKWIDKVRNVEVLRRIGKRSFDLLTRIKKRKMAYAGHIMRGSSGEFLLNIVEGRIAGSRDRGNQRRKWSDDIKDWAKIRNYGECKRMAERREDWRNVIENITYT</sequence>